<evidence type="ECO:0000313" key="16">
    <source>
        <dbReference type="EMBL" id="KZZ99335.1"/>
    </source>
</evidence>
<dbReference type="GO" id="GO:0000166">
    <property type="term" value="F:nucleotide binding"/>
    <property type="evidence" value="ECO:0007669"/>
    <property type="project" value="UniProtKB-KW"/>
</dbReference>
<keyword evidence="5" id="KW-0963">Cytoplasm</keyword>
<feature type="region of interest" description="Disordered" evidence="14">
    <location>
        <begin position="1087"/>
        <end position="1131"/>
    </location>
</feature>
<dbReference type="Gene3D" id="1.25.40.10">
    <property type="entry name" value="Tetratricopeptide repeat domain"/>
    <property type="match status" value="1"/>
</dbReference>
<evidence type="ECO:0000256" key="12">
    <source>
        <dbReference type="ARBA" id="ARBA00073291"/>
    </source>
</evidence>
<feature type="region of interest" description="Disordered" evidence="14">
    <location>
        <begin position="514"/>
        <end position="546"/>
    </location>
</feature>
<dbReference type="GO" id="GO:0000127">
    <property type="term" value="C:transcription factor TFIIIC complex"/>
    <property type="evidence" value="ECO:0007669"/>
    <property type="project" value="TreeGrafter"/>
</dbReference>
<dbReference type="GO" id="GO:0003729">
    <property type="term" value="F:mRNA binding"/>
    <property type="evidence" value="ECO:0007669"/>
    <property type="project" value="InterPro"/>
</dbReference>
<feature type="compositionally biased region" description="Polar residues" evidence="14">
    <location>
        <begin position="401"/>
        <end position="420"/>
    </location>
</feature>
<comment type="subunit">
    <text evidence="9">Monomer. Binds to RNA.</text>
</comment>
<keyword evidence="6" id="KW-0547">Nucleotide-binding</keyword>
<evidence type="ECO:0000256" key="7">
    <source>
        <dbReference type="ARBA" id="ARBA00022884"/>
    </source>
</evidence>
<dbReference type="GO" id="GO:0006383">
    <property type="term" value="P:transcription by RNA polymerase III"/>
    <property type="evidence" value="ECO:0007669"/>
    <property type="project" value="InterPro"/>
</dbReference>
<comment type="similarity">
    <text evidence="3">Belongs to the VTS1 family.</text>
</comment>
<dbReference type="GO" id="GO:0043488">
    <property type="term" value="P:regulation of mRNA stability"/>
    <property type="evidence" value="ECO:0007669"/>
    <property type="project" value="InterPro"/>
</dbReference>
<comment type="caution">
    <text evidence="16">The sequence shown here is derived from an EMBL/GenBank/DDBJ whole genome shotgun (WGS) entry which is preliminary data.</text>
</comment>
<dbReference type="GO" id="GO:0005829">
    <property type="term" value="C:cytosol"/>
    <property type="evidence" value="ECO:0007669"/>
    <property type="project" value="UniProtKB-SubCell"/>
</dbReference>
<feature type="compositionally biased region" description="Polar residues" evidence="14">
    <location>
        <begin position="1"/>
        <end position="16"/>
    </location>
</feature>
<dbReference type="PROSITE" id="PS50005">
    <property type="entry name" value="TPR"/>
    <property type="match status" value="1"/>
</dbReference>
<evidence type="ECO:0000256" key="3">
    <source>
        <dbReference type="ARBA" id="ARBA00007325"/>
    </source>
</evidence>
<sequence>MSGQSIGNRNSTPEANSASSLRPPPSRAIGSGSSLRASADMAALSGSSSASRIRPSSDFYGQSQPGHSQGIVEHDAQDKIAQQWIADIDQYETTLEEMAAATLDQDFKDELSAIEQWFRVLSEAERTAALYALLQQTTQVQIRFFIQVLQQMGKNHPMSSMLSPANFDKDPMSNRLNDAMSKLNVDSARNSYARSSTTPLNKRNSGLDPSTINAMFPDAAAAIATEKAKFTQQTGNLPSSNRNSAAMDTRLGMTNTQEHRDPNVQSVASPWGHPATAEQPSAKSVPSQTPMGQFVQPSPSGGLRSPRPHITGSSAIQSTTLTTPDQNSSDLPLLSPYQAGSGNWASMVNTPMVSTFNGASSSGNQADMVANATAMKLAALSTVNNRFALDDVRKFRRTRSNDAQGGSHTQISPPSQSVNVPGTNVVMINEHGQVLSREQIIAMQAHQNLGPSGQRSRPSSPGLALHQGMAAVPHFTSPQHNGFLTAYDGSSGLLGSGIPSVSLGQLGIGGHEGYVSDHSDLARGRSPRGRRGSSKPPEDPTDPTLLQDIPSWLRSLRLHKYTDNLKDMNWTELVELDDRALEERGVNALGARRKMLKVFEQVKDRARHGGAIAEEASDNDSDLEELQGDIAKFDESVREFLESHRGSQNFFRESRGTVRGRGARGPRKAAKPRGDITARLAKVNQAFLNREYDQALEIAFEIIRINAETHQAWVALSSIFRERGEPDRALSAMVYAAHLRPKDISGWLRSASFAMESIGDDETINLHTARLCYSAALRADRTNAQARIGKAEVCHRQGHLLAAIAEYVYILKDCPHNVQIIRKLAESCIDSKNTASAIPSAISAYRQYFDYLMVHTQTGVDLQASFWHDVGVYVELIASIGNYKEAIHELKRVSRWVLGRSPESFWSRWPDDDREWDVEDDRRLAVHPCVDDDERSSIGLLLPLELRIRLAIYRCKLGDQKEALNHLNLLDPAQSSTEVFTRDFPFLIYDMGTELIRVGRPELAKQYFRILHDLPDGPDALVFLQLGRCHLGVGEQEAAEDMFLAALDADEDNIDARVELANLYEKARENEEALILTAEALALREARERPFDDTPRSGVTQRASESRSARKIPRRSFQRERGGPPSLISQFGRPVIPKRHRLKRLTAPDRRRRDEQARALKLSQQYENVQDLKRKISAGRGELIPKWMSCSKELIDDFRSLKRFYTWDKYLNFLGPSLGQDGSNEPPETELSQMYNRLNRSIGPQSEQYYAQADNSDSASHQGITFDNWLNLFLDYAIGLALVHRREDAYQVCAAAKDSTVFQSSKHNFEIHVAWSGELSIGAYVIDAQN</sequence>
<reference evidence="16 17" key="1">
    <citation type="journal article" date="2016" name="Genome Biol. Evol.">
        <title>Divergent and convergent evolution of fungal pathogenicity.</title>
        <authorList>
            <person name="Shang Y."/>
            <person name="Xiao G."/>
            <person name="Zheng P."/>
            <person name="Cen K."/>
            <person name="Zhan S."/>
            <person name="Wang C."/>
        </authorList>
    </citation>
    <scope>NUCLEOTIDE SEQUENCE [LARGE SCALE GENOMIC DNA]</scope>
    <source>
        <strain evidence="16 17">RCEF 2490</strain>
    </source>
</reference>
<feature type="region of interest" description="Disordered" evidence="14">
    <location>
        <begin position="398"/>
        <end position="420"/>
    </location>
</feature>
<dbReference type="FunFam" id="1.10.150.50:FF:000033">
    <property type="entry name" value="Protein vts1, variant"/>
    <property type="match status" value="1"/>
</dbReference>
<feature type="region of interest" description="Disordered" evidence="14">
    <location>
        <begin position="1"/>
        <end position="71"/>
    </location>
</feature>
<accession>A0A168F0B3</accession>
<dbReference type="Proteomes" id="UP000078544">
    <property type="component" value="Unassembled WGS sequence"/>
</dbReference>
<dbReference type="InterPro" id="IPR001660">
    <property type="entry name" value="SAM"/>
</dbReference>
<evidence type="ECO:0000256" key="1">
    <source>
        <dbReference type="ARBA" id="ARBA00004201"/>
    </source>
</evidence>
<feature type="repeat" description="TPR" evidence="13">
    <location>
        <begin position="1020"/>
        <end position="1053"/>
    </location>
</feature>
<dbReference type="InterPro" id="IPR011990">
    <property type="entry name" value="TPR-like_helical_dom_sf"/>
</dbReference>
<dbReference type="InterPro" id="IPR037635">
    <property type="entry name" value="VTS1_SAM"/>
</dbReference>
<evidence type="ECO:0000256" key="4">
    <source>
        <dbReference type="ARBA" id="ARBA00022448"/>
    </source>
</evidence>
<evidence type="ECO:0000256" key="2">
    <source>
        <dbReference type="ARBA" id="ARBA00004514"/>
    </source>
</evidence>
<dbReference type="EMBL" id="AZGY01000003">
    <property type="protein sequence ID" value="KZZ99335.1"/>
    <property type="molecule type" value="Genomic_DNA"/>
</dbReference>
<keyword evidence="8" id="KW-0653">Protein transport</keyword>
<dbReference type="InterPro" id="IPR013761">
    <property type="entry name" value="SAM/pointed_sf"/>
</dbReference>
<dbReference type="Gene3D" id="1.10.150.50">
    <property type="entry name" value="Transcription Factor, Ets-1"/>
    <property type="match status" value="1"/>
</dbReference>
<gene>
    <name evidence="16" type="ORF">AAL_01907</name>
</gene>
<dbReference type="InterPro" id="IPR057327">
    <property type="entry name" value="Vts1_dom"/>
</dbReference>
<evidence type="ECO:0000256" key="13">
    <source>
        <dbReference type="PROSITE-ProRule" id="PRU00339"/>
    </source>
</evidence>
<dbReference type="PANTHER" id="PTHR23082">
    <property type="entry name" value="TRANSCRIPTION INITIATION FACTOR IIIC TFIIIC , POLYPEPTIDE 3-RELATED"/>
    <property type="match status" value="1"/>
</dbReference>
<dbReference type="OrthoDB" id="2155283at2759"/>
<evidence type="ECO:0000256" key="14">
    <source>
        <dbReference type="SAM" id="MobiDB-lite"/>
    </source>
</evidence>
<dbReference type="CDD" id="cd09556">
    <property type="entry name" value="SAM_VTS1_fungal"/>
    <property type="match status" value="1"/>
</dbReference>
<keyword evidence="4" id="KW-0813">Transport</keyword>
<dbReference type="SUPFAM" id="SSF47769">
    <property type="entry name" value="SAM/Pointed domain"/>
    <property type="match status" value="1"/>
</dbReference>
<dbReference type="Pfam" id="PF07647">
    <property type="entry name" value="SAM_2"/>
    <property type="match status" value="1"/>
</dbReference>
<comment type="function">
    <text evidence="11">RNA-binding protein involved in post-transcriptional regulation through transcript degradation.</text>
</comment>
<feature type="region of interest" description="Disordered" evidence="14">
    <location>
        <begin position="255"/>
        <end position="334"/>
    </location>
</feature>
<organism evidence="16 17">
    <name type="scientific">Moelleriella libera RCEF 2490</name>
    <dbReference type="NCBI Taxonomy" id="1081109"/>
    <lineage>
        <taxon>Eukaryota</taxon>
        <taxon>Fungi</taxon>
        <taxon>Dikarya</taxon>
        <taxon>Ascomycota</taxon>
        <taxon>Pezizomycotina</taxon>
        <taxon>Sordariomycetes</taxon>
        <taxon>Hypocreomycetidae</taxon>
        <taxon>Hypocreales</taxon>
        <taxon>Clavicipitaceae</taxon>
        <taxon>Moelleriella</taxon>
    </lineage>
</organism>
<dbReference type="GO" id="GO:0015031">
    <property type="term" value="P:protein transport"/>
    <property type="evidence" value="ECO:0007669"/>
    <property type="project" value="UniProtKB-KW"/>
</dbReference>
<evidence type="ECO:0000259" key="15">
    <source>
        <dbReference type="PROSITE" id="PS50105"/>
    </source>
</evidence>
<evidence type="ECO:0000256" key="6">
    <source>
        <dbReference type="ARBA" id="ARBA00022741"/>
    </source>
</evidence>
<dbReference type="SUPFAM" id="SSF48452">
    <property type="entry name" value="TPR-like"/>
    <property type="match status" value="1"/>
</dbReference>
<name>A0A168F0B3_9HYPO</name>
<feature type="compositionally biased region" description="Basic and acidic residues" evidence="14">
    <location>
        <begin position="514"/>
        <end position="523"/>
    </location>
</feature>
<comment type="subcellular location">
    <subcellularLocation>
        <location evidence="1">Cytoplasm</location>
        <location evidence="1">P-body</location>
    </subcellularLocation>
    <subcellularLocation>
        <location evidence="2">Cytoplasm</location>
        <location evidence="2">Cytosol</location>
    </subcellularLocation>
</comment>
<feature type="compositionally biased region" description="Polar residues" evidence="14">
    <location>
        <begin position="278"/>
        <end position="291"/>
    </location>
</feature>
<feature type="compositionally biased region" description="Low complexity" evidence="14">
    <location>
        <begin position="37"/>
        <end position="57"/>
    </location>
</feature>
<evidence type="ECO:0000256" key="8">
    <source>
        <dbReference type="ARBA" id="ARBA00022927"/>
    </source>
</evidence>
<dbReference type="PANTHER" id="PTHR23082:SF0">
    <property type="entry name" value="GENERAL TRANSCRIPTION FACTOR 3C POLYPEPTIDE 3"/>
    <property type="match status" value="1"/>
</dbReference>
<proteinExistence type="inferred from homology"/>
<dbReference type="GO" id="GO:0000932">
    <property type="term" value="C:P-body"/>
    <property type="evidence" value="ECO:0007669"/>
    <property type="project" value="UniProtKB-SubCell"/>
</dbReference>
<dbReference type="SMART" id="SM00028">
    <property type="entry name" value="TPR"/>
    <property type="match status" value="3"/>
</dbReference>
<keyword evidence="7" id="KW-0694">RNA-binding</keyword>
<dbReference type="SMART" id="SM00454">
    <property type="entry name" value="SAM"/>
    <property type="match status" value="1"/>
</dbReference>
<dbReference type="InterPro" id="IPR039340">
    <property type="entry name" value="Tfc4/TFIIIC-102/Sfc4"/>
</dbReference>
<evidence type="ECO:0000256" key="10">
    <source>
        <dbReference type="ARBA" id="ARBA00024136"/>
    </source>
</evidence>
<keyword evidence="17" id="KW-1185">Reference proteome</keyword>
<evidence type="ECO:0000256" key="11">
    <source>
        <dbReference type="ARBA" id="ARBA00054767"/>
    </source>
</evidence>
<keyword evidence="13" id="KW-0802">TPR repeat</keyword>
<evidence type="ECO:0000313" key="17">
    <source>
        <dbReference type="Proteomes" id="UP000078544"/>
    </source>
</evidence>
<protein>
    <recommendedName>
        <fullName evidence="10">RNA-binding protein VTS1</fullName>
    </recommendedName>
    <alternativeName>
        <fullName evidence="12">RNA-binding protein vts1</fullName>
    </alternativeName>
</protein>
<evidence type="ECO:0000256" key="5">
    <source>
        <dbReference type="ARBA" id="ARBA00022490"/>
    </source>
</evidence>
<feature type="domain" description="SAM" evidence="15">
    <location>
        <begin position="544"/>
        <end position="605"/>
    </location>
</feature>
<evidence type="ECO:0000256" key="9">
    <source>
        <dbReference type="ARBA" id="ARBA00024046"/>
    </source>
</evidence>
<dbReference type="Pfam" id="PF13432">
    <property type="entry name" value="TPR_16"/>
    <property type="match status" value="1"/>
</dbReference>
<dbReference type="InterPro" id="IPR019734">
    <property type="entry name" value="TPR_rpt"/>
</dbReference>
<dbReference type="PROSITE" id="PS50105">
    <property type="entry name" value="SAM_DOMAIN"/>
    <property type="match status" value="1"/>
</dbReference>
<dbReference type="STRING" id="1081109.A0A168F0B3"/>
<feature type="compositionally biased region" description="Polar residues" evidence="14">
    <location>
        <begin position="311"/>
        <end position="330"/>
    </location>
</feature>
<dbReference type="Pfam" id="PF25479">
    <property type="entry name" value="Vts1"/>
    <property type="match status" value="1"/>
</dbReference>